<dbReference type="RefSeq" id="WP_211602868.1">
    <property type="nucleotide sequence ID" value="NZ_JAGSNF010000013.1"/>
</dbReference>
<feature type="transmembrane region" description="Helical" evidence="2">
    <location>
        <begin position="64"/>
        <end position="82"/>
    </location>
</feature>
<evidence type="ECO:0000256" key="1">
    <source>
        <dbReference type="SAM" id="MobiDB-lite"/>
    </source>
</evidence>
<dbReference type="Proteomes" id="UP000677016">
    <property type="component" value="Unassembled WGS sequence"/>
</dbReference>
<feature type="compositionally biased region" description="Low complexity" evidence="1">
    <location>
        <begin position="29"/>
        <end position="51"/>
    </location>
</feature>
<keyword evidence="4" id="KW-1185">Reference proteome</keyword>
<keyword evidence="2" id="KW-1133">Transmembrane helix</keyword>
<accession>A0A941DA38</accession>
<organism evidence="3 4">
    <name type="scientific">Phycicoccus avicenniae</name>
    <dbReference type="NCBI Taxonomy" id="2828860"/>
    <lineage>
        <taxon>Bacteria</taxon>
        <taxon>Bacillati</taxon>
        <taxon>Actinomycetota</taxon>
        <taxon>Actinomycetes</taxon>
        <taxon>Micrococcales</taxon>
        <taxon>Intrasporangiaceae</taxon>
        <taxon>Phycicoccus</taxon>
    </lineage>
</organism>
<gene>
    <name evidence="3" type="ORF">KC207_09940</name>
</gene>
<protein>
    <submittedName>
        <fullName evidence="3">Uncharacterized protein</fullName>
    </submittedName>
</protein>
<evidence type="ECO:0000256" key="2">
    <source>
        <dbReference type="SAM" id="Phobius"/>
    </source>
</evidence>
<sequence>MSSDETRPLTQDLGFDPEDEASRPRTDPGDAGPAGTGTTTGASDAAGASGTPPGPLHRRGPAPFALLLGTLGLLLALAVLVGESVDLSPDWSVLGPWAVVAGGLLVVVVGLLGIRSNRTEP</sequence>
<feature type="transmembrane region" description="Helical" evidence="2">
    <location>
        <begin position="94"/>
        <end position="114"/>
    </location>
</feature>
<keyword evidence="2" id="KW-0472">Membrane</keyword>
<keyword evidence="2" id="KW-0812">Transmembrane</keyword>
<comment type="caution">
    <text evidence="3">The sequence shown here is derived from an EMBL/GenBank/DDBJ whole genome shotgun (WGS) entry which is preliminary data.</text>
</comment>
<evidence type="ECO:0000313" key="3">
    <source>
        <dbReference type="EMBL" id="MBR7743610.1"/>
    </source>
</evidence>
<dbReference type="EMBL" id="JAGSNF010000013">
    <property type="protein sequence ID" value="MBR7743610.1"/>
    <property type="molecule type" value="Genomic_DNA"/>
</dbReference>
<feature type="region of interest" description="Disordered" evidence="1">
    <location>
        <begin position="1"/>
        <end position="61"/>
    </location>
</feature>
<name>A0A941DA38_9MICO</name>
<reference evidence="3" key="1">
    <citation type="submission" date="2021-04" db="EMBL/GenBank/DDBJ databases">
        <title>Phycicoccus avicenniae sp. nov., a novel endophytic actinomycetes isolated from branch of Avicennia mariana.</title>
        <authorList>
            <person name="Tuo L."/>
        </authorList>
    </citation>
    <scope>NUCLEOTIDE SEQUENCE</scope>
    <source>
        <strain evidence="3">BSK3Z-2</strain>
    </source>
</reference>
<dbReference type="AlphaFoldDB" id="A0A941DA38"/>
<evidence type="ECO:0000313" key="4">
    <source>
        <dbReference type="Proteomes" id="UP000677016"/>
    </source>
</evidence>
<proteinExistence type="predicted"/>